<evidence type="ECO:0000313" key="4">
    <source>
        <dbReference type="Proteomes" id="UP001194468"/>
    </source>
</evidence>
<evidence type="ECO:0008006" key="5">
    <source>
        <dbReference type="Google" id="ProtNLM"/>
    </source>
</evidence>
<keyword evidence="4" id="KW-1185">Reference proteome</keyword>
<dbReference type="AlphaFoldDB" id="A0AAD4BCS5"/>
<gene>
    <name evidence="3" type="ORF">L210DRAFT_3575958</name>
</gene>
<reference evidence="3" key="2">
    <citation type="journal article" date="2020" name="Nat. Commun.">
        <title>Large-scale genome sequencing of mycorrhizal fungi provides insights into the early evolution of symbiotic traits.</title>
        <authorList>
            <person name="Miyauchi S."/>
            <person name="Kiss E."/>
            <person name="Kuo A."/>
            <person name="Drula E."/>
            <person name="Kohler A."/>
            <person name="Sanchez-Garcia M."/>
            <person name="Morin E."/>
            <person name="Andreopoulos B."/>
            <person name="Barry K.W."/>
            <person name="Bonito G."/>
            <person name="Buee M."/>
            <person name="Carver A."/>
            <person name="Chen C."/>
            <person name="Cichocki N."/>
            <person name="Clum A."/>
            <person name="Culley D."/>
            <person name="Crous P.W."/>
            <person name="Fauchery L."/>
            <person name="Girlanda M."/>
            <person name="Hayes R.D."/>
            <person name="Keri Z."/>
            <person name="LaButti K."/>
            <person name="Lipzen A."/>
            <person name="Lombard V."/>
            <person name="Magnuson J."/>
            <person name="Maillard F."/>
            <person name="Murat C."/>
            <person name="Nolan M."/>
            <person name="Ohm R.A."/>
            <person name="Pangilinan J."/>
            <person name="Pereira M.F."/>
            <person name="Perotto S."/>
            <person name="Peter M."/>
            <person name="Pfister S."/>
            <person name="Riley R."/>
            <person name="Sitrit Y."/>
            <person name="Stielow J.B."/>
            <person name="Szollosi G."/>
            <person name="Zifcakova L."/>
            <person name="Stursova M."/>
            <person name="Spatafora J.W."/>
            <person name="Tedersoo L."/>
            <person name="Vaario L.M."/>
            <person name="Yamada A."/>
            <person name="Yan M."/>
            <person name="Wang P."/>
            <person name="Xu J."/>
            <person name="Bruns T."/>
            <person name="Baldrian P."/>
            <person name="Vilgalys R."/>
            <person name="Dunand C."/>
            <person name="Henrissat B."/>
            <person name="Grigoriev I.V."/>
            <person name="Hibbett D."/>
            <person name="Nagy L.G."/>
            <person name="Martin F.M."/>
        </authorList>
    </citation>
    <scope>NUCLEOTIDE SEQUENCE</scope>
    <source>
        <strain evidence="3">BED1</strain>
    </source>
</reference>
<feature type="region of interest" description="Disordered" evidence="2">
    <location>
        <begin position="1"/>
        <end position="155"/>
    </location>
</feature>
<proteinExistence type="predicted"/>
<feature type="compositionally biased region" description="Basic and acidic residues" evidence="2">
    <location>
        <begin position="88"/>
        <end position="104"/>
    </location>
</feature>
<reference evidence="3" key="1">
    <citation type="submission" date="2019-10" db="EMBL/GenBank/DDBJ databases">
        <authorList>
            <consortium name="DOE Joint Genome Institute"/>
            <person name="Kuo A."/>
            <person name="Miyauchi S."/>
            <person name="Kiss E."/>
            <person name="Drula E."/>
            <person name="Kohler A."/>
            <person name="Sanchez-Garcia M."/>
            <person name="Andreopoulos B."/>
            <person name="Barry K.W."/>
            <person name="Bonito G."/>
            <person name="Buee M."/>
            <person name="Carver A."/>
            <person name="Chen C."/>
            <person name="Cichocki N."/>
            <person name="Clum A."/>
            <person name="Culley D."/>
            <person name="Crous P.W."/>
            <person name="Fauchery L."/>
            <person name="Girlanda M."/>
            <person name="Hayes R."/>
            <person name="Keri Z."/>
            <person name="LaButti K."/>
            <person name="Lipzen A."/>
            <person name="Lombard V."/>
            <person name="Magnuson J."/>
            <person name="Maillard F."/>
            <person name="Morin E."/>
            <person name="Murat C."/>
            <person name="Nolan M."/>
            <person name="Ohm R."/>
            <person name="Pangilinan J."/>
            <person name="Pereira M."/>
            <person name="Perotto S."/>
            <person name="Peter M."/>
            <person name="Riley R."/>
            <person name="Sitrit Y."/>
            <person name="Stielow B."/>
            <person name="Szollosi G."/>
            <person name="Zifcakova L."/>
            <person name="Stursova M."/>
            <person name="Spatafora J.W."/>
            <person name="Tedersoo L."/>
            <person name="Vaario L.-M."/>
            <person name="Yamada A."/>
            <person name="Yan M."/>
            <person name="Wang P."/>
            <person name="Xu J."/>
            <person name="Bruns T."/>
            <person name="Baldrian P."/>
            <person name="Vilgalys R."/>
            <person name="Henrissat B."/>
            <person name="Grigoriev I.V."/>
            <person name="Hibbett D."/>
            <person name="Nagy L.G."/>
            <person name="Martin F.M."/>
        </authorList>
    </citation>
    <scope>NUCLEOTIDE SEQUENCE</scope>
    <source>
        <strain evidence="3">BED1</strain>
    </source>
</reference>
<organism evidence="3 4">
    <name type="scientific">Boletus edulis BED1</name>
    <dbReference type="NCBI Taxonomy" id="1328754"/>
    <lineage>
        <taxon>Eukaryota</taxon>
        <taxon>Fungi</taxon>
        <taxon>Dikarya</taxon>
        <taxon>Basidiomycota</taxon>
        <taxon>Agaricomycotina</taxon>
        <taxon>Agaricomycetes</taxon>
        <taxon>Agaricomycetidae</taxon>
        <taxon>Boletales</taxon>
        <taxon>Boletineae</taxon>
        <taxon>Boletaceae</taxon>
        <taxon>Boletoideae</taxon>
        <taxon>Boletus</taxon>
    </lineage>
</organism>
<dbReference type="EMBL" id="WHUW01000166">
    <property type="protein sequence ID" value="KAF8419957.1"/>
    <property type="molecule type" value="Genomic_DNA"/>
</dbReference>
<evidence type="ECO:0000256" key="2">
    <source>
        <dbReference type="SAM" id="MobiDB-lite"/>
    </source>
</evidence>
<accession>A0AAD4BCS5</accession>
<evidence type="ECO:0000313" key="3">
    <source>
        <dbReference type="EMBL" id="KAF8419957.1"/>
    </source>
</evidence>
<feature type="coiled-coil region" evidence="1">
    <location>
        <begin position="406"/>
        <end position="433"/>
    </location>
</feature>
<feature type="compositionally biased region" description="Basic and acidic residues" evidence="2">
    <location>
        <begin position="61"/>
        <end position="77"/>
    </location>
</feature>
<evidence type="ECO:0000256" key="1">
    <source>
        <dbReference type="SAM" id="Coils"/>
    </source>
</evidence>
<dbReference type="Proteomes" id="UP001194468">
    <property type="component" value="Unassembled WGS sequence"/>
</dbReference>
<sequence>MKRGFFNTPRYKRAIDEAYAPGPVPEPEVARRGKPSKSPPASQDAMDVDKLGVEEVYADGRVVRPADHTKPEGEVGEPHPTGSKSKSKSGDPKPEGKGKGKAIDMEDAPMGDGNDANARDEPPEGNAISTDDDDDPTRGKYVSTIPPRSTLGRLGWGRRPEEDFFHTVPQSHGGPSKKRAVFRFWPRKLNSKRLDPTKLRGTLSPDGYVWGETLYDFYYVNRLPSVDNFVSISTGSMLRQVMESIGELDAAAPEIEWAKTEGHPRVQGVADTEEQIKLRLWEFANPSSQDRVGAEKQVGEQGEQVSKKNEALEYGDDELSTFIPSPITIPVTSPFHPSHYPQSWPSIPFENSLPILLQERIPLYLLPETLYVHDPFCLLSARKRRFRNTSWASRPDIIRTYNLNFSESVRLEIEEARRKAVELEEFKARTRIRLRYKRTEEQIKNHEPIIEVSLPPYPRRMMKLEESHLYLSPVAKVGEGHHSLVYKGEWELPRDLFRKERICQFCFKESVDKEIQRLKDTGRWDEMLRAASWGPDGFTGCQPTKVELDAVNDPPNPARDGEITGTFNVSSDIAPSRIVEFLDEMTVWDLSMKRESTLQLHFGSDEDGDEAADGSYVPVFRIDPPFSYESQKKSCTHAAHTLDVPTPRTAKFTVVAKLSLKNDTHLDKEATNYEDFPEHFFHHYNGYTLISQLKAVVPVSAIVPQFYGYYTPKMEEGENSREPPYISPILLLEHCGKPIEPEELSAEDQEECASLLLRFQAGGWLQQSVAPRNFLVQLGKPTEFPLTRMAKPEPSFRLIDFGRSCKYTTAKEKREEEMEVLKMFERLSVQMGVTFGI</sequence>
<keyword evidence="1" id="KW-0175">Coiled coil</keyword>
<protein>
    <recommendedName>
        <fullName evidence="5">Protein kinase domain-containing protein</fullName>
    </recommendedName>
</protein>
<comment type="caution">
    <text evidence="3">The sequence shown here is derived from an EMBL/GenBank/DDBJ whole genome shotgun (WGS) entry which is preliminary data.</text>
</comment>
<name>A0AAD4BCS5_BOLED</name>